<feature type="compositionally biased region" description="Basic residues" evidence="5">
    <location>
        <begin position="283"/>
        <end position="303"/>
    </location>
</feature>
<organism evidence="7 8">
    <name type="scientific">Chara braunii</name>
    <name type="common">Braun's stonewort</name>
    <dbReference type="NCBI Taxonomy" id="69332"/>
    <lineage>
        <taxon>Eukaryota</taxon>
        <taxon>Viridiplantae</taxon>
        <taxon>Streptophyta</taxon>
        <taxon>Charophyceae</taxon>
        <taxon>Charales</taxon>
        <taxon>Characeae</taxon>
        <taxon>Chara</taxon>
    </lineage>
</organism>
<dbReference type="AlphaFoldDB" id="A0A388MDS0"/>
<evidence type="ECO:0000313" key="7">
    <source>
        <dbReference type="EMBL" id="GBG92707.1"/>
    </source>
</evidence>
<feature type="region of interest" description="Disordered" evidence="5">
    <location>
        <begin position="265"/>
        <end position="309"/>
    </location>
</feature>
<feature type="region of interest" description="Disordered" evidence="5">
    <location>
        <begin position="1"/>
        <end position="32"/>
    </location>
</feature>
<feature type="region of interest" description="Disordered" evidence="5">
    <location>
        <begin position="82"/>
        <end position="155"/>
    </location>
</feature>
<dbReference type="PANTHER" id="PTHR16950">
    <property type="entry name" value="ZINC TRANSPORTER SLC39A7 HISTIDINE-RICH MEMBRANE PROTEIN KE4"/>
    <property type="match status" value="1"/>
</dbReference>
<dbReference type="InterPro" id="IPR003689">
    <property type="entry name" value="ZIP"/>
</dbReference>
<keyword evidence="4 6" id="KW-0472">Membrane</keyword>
<keyword evidence="3 6" id="KW-1133">Transmembrane helix</keyword>
<feature type="transmembrane region" description="Helical" evidence="6">
    <location>
        <begin position="203"/>
        <end position="230"/>
    </location>
</feature>
<feature type="region of interest" description="Disordered" evidence="5">
    <location>
        <begin position="171"/>
        <end position="194"/>
    </location>
</feature>
<feature type="transmembrane region" description="Helical" evidence="6">
    <location>
        <begin position="633"/>
        <end position="651"/>
    </location>
</feature>
<evidence type="ECO:0000313" key="8">
    <source>
        <dbReference type="Proteomes" id="UP000265515"/>
    </source>
</evidence>
<dbReference type="EMBL" id="BFEA01001118">
    <property type="protein sequence ID" value="GBG92707.1"/>
    <property type="molecule type" value="Genomic_DNA"/>
</dbReference>
<feature type="compositionally biased region" description="Basic and acidic residues" evidence="5">
    <location>
        <begin position="271"/>
        <end position="282"/>
    </location>
</feature>
<protein>
    <recommendedName>
        <fullName evidence="9">IAA-alanine resistance protein 1</fullName>
    </recommendedName>
</protein>
<dbReference type="Proteomes" id="UP000265515">
    <property type="component" value="Unassembled WGS sequence"/>
</dbReference>
<feature type="compositionally biased region" description="Basic and acidic residues" evidence="5">
    <location>
        <begin position="386"/>
        <end position="411"/>
    </location>
</feature>
<comment type="subcellular location">
    <subcellularLocation>
        <location evidence="1">Membrane</location>
        <topology evidence="1">Multi-pass membrane protein</topology>
    </subcellularLocation>
</comment>
<feature type="compositionally biased region" description="Basic and acidic residues" evidence="5">
    <location>
        <begin position="528"/>
        <end position="555"/>
    </location>
</feature>
<dbReference type="Pfam" id="PF02535">
    <property type="entry name" value="Zip"/>
    <property type="match status" value="1"/>
</dbReference>
<dbReference type="GO" id="GO:0006882">
    <property type="term" value="P:intracellular zinc ion homeostasis"/>
    <property type="evidence" value="ECO:0007669"/>
    <property type="project" value="TreeGrafter"/>
</dbReference>
<keyword evidence="8" id="KW-1185">Reference proteome</keyword>
<feature type="compositionally biased region" description="Basic and acidic residues" evidence="5">
    <location>
        <begin position="449"/>
        <end position="465"/>
    </location>
</feature>
<feature type="compositionally biased region" description="Basic and acidic residues" evidence="5">
    <location>
        <begin position="82"/>
        <end position="139"/>
    </location>
</feature>
<dbReference type="Gramene" id="GBG92707">
    <property type="protein sequence ID" value="GBG92707"/>
    <property type="gene ID" value="CBR_g56846"/>
</dbReference>
<evidence type="ECO:0008006" key="9">
    <source>
        <dbReference type="Google" id="ProtNLM"/>
    </source>
</evidence>
<name>A0A388MDS0_CHABU</name>
<evidence type="ECO:0000256" key="3">
    <source>
        <dbReference type="ARBA" id="ARBA00022989"/>
    </source>
</evidence>
<gene>
    <name evidence="7" type="ORF">CBR_g56846</name>
</gene>
<accession>A0A388MDS0</accession>
<dbReference type="STRING" id="69332.A0A388MDS0"/>
<evidence type="ECO:0000256" key="6">
    <source>
        <dbReference type="SAM" id="Phobius"/>
    </source>
</evidence>
<feature type="compositionally biased region" description="Basic and acidic residues" evidence="5">
    <location>
        <begin position="421"/>
        <end position="436"/>
    </location>
</feature>
<dbReference type="PANTHER" id="PTHR16950:SF16">
    <property type="entry name" value="ZINC TRANSPORTER ZIP13"/>
    <property type="match status" value="1"/>
</dbReference>
<keyword evidence="2 6" id="KW-0812">Transmembrane</keyword>
<dbReference type="GO" id="GO:0005385">
    <property type="term" value="F:zinc ion transmembrane transporter activity"/>
    <property type="evidence" value="ECO:0007669"/>
    <property type="project" value="TreeGrafter"/>
</dbReference>
<comment type="caution">
    <text evidence="7">The sequence shown here is derived from an EMBL/GenBank/DDBJ whole genome shotgun (WGS) entry which is preliminary data.</text>
</comment>
<evidence type="ECO:0000256" key="2">
    <source>
        <dbReference type="ARBA" id="ARBA00022692"/>
    </source>
</evidence>
<dbReference type="GO" id="GO:0016020">
    <property type="term" value="C:membrane"/>
    <property type="evidence" value="ECO:0007669"/>
    <property type="project" value="UniProtKB-SubCell"/>
</dbReference>
<feature type="transmembrane region" description="Helical" evidence="6">
    <location>
        <begin position="316"/>
        <end position="335"/>
    </location>
</feature>
<feature type="transmembrane region" description="Helical" evidence="6">
    <location>
        <begin position="42"/>
        <end position="62"/>
    </location>
</feature>
<evidence type="ECO:0000256" key="5">
    <source>
        <dbReference type="SAM" id="MobiDB-lite"/>
    </source>
</evidence>
<proteinExistence type="predicted"/>
<feature type="compositionally biased region" description="Basic residues" evidence="5">
    <location>
        <begin position="352"/>
        <end position="362"/>
    </location>
</feature>
<feature type="region of interest" description="Disordered" evidence="5">
    <location>
        <begin position="348"/>
        <end position="560"/>
    </location>
</feature>
<feature type="compositionally biased region" description="Basic and acidic residues" evidence="5">
    <location>
        <begin position="483"/>
        <end position="493"/>
    </location>
</feature>
<evidence type="ECO:0000256" key="4">
    <source>
        <dbReference type="ARBA" id="ARBA00023136"/>
    </source>
</evidence>
<reference evidence="7 8" key="1">
    <citation type="journal article" date="2018" name="Cell">
        <title>The Chara Genome: Secondary Complexity and Implications for Plant Terrestrialization.</title>
        <authorList>
            <person name="Nishiyama T."/>
            <person name="Sakayama H."/>
            <person name="Vries J.D."/>
            <person name="Buschmann H."/>
            <person name="Saint-Marcoux D."/>
            <person name="Ullrich K.K."/>
            <person name="Haas F.B."/>
            <person name="Vanderstraeten L."/>
            <person name="Becker D."/>
            <person name="Lang D."/>
            <person name="Vosolsobe S."/>
            <person name="Rombauts S."/>
            <person name="Wilhelmsson P.K.I."/>
            <person name="Janitza P."/>
            <person name="Kern R."/>
            <person name="Heyl A."/>
            <person name="Rumpler F."/>
            <person name="Villalobos L.I.A.C."/>
            <person name="Clay J.M."/>
            <person name="Skokan R."/>
            <person name="Toyoda A."/>
            <person name="Suzuki Y."/>
            <person name="Kagoshima H."/>
            <person name="Schijlen E."/>
            <person name="Tajeshwar N."/>
            <person name="Catarino B."/>
            <person name="Hetherington A.J."/>
            <person name="Saltykova A."/>
            <person name="Bonnot C."/>
            <person name="Breuninger H."/>
            <person name="Symeonidi A."/>
            <person name="Radhakrishnan G.V."/>
            <person name="Van Nieuwerburgh F."/>
            <person name="Deforce D."/>
            <person name="Chang C."/>
            <person name="Karol K.G."/>
            <person name="Hedrich R."/>
            <person name="Ulvskov P."/>
            <person name="Glockner G."/>
            <person name="Delwiche C.F."/>
            <person name="Petrasek J."/>
            <person name="Van de Peer Y."/>
            <person name="Friml J."/>
            <person name="Beilby M."/>
            <person name="Dolan L."/>
            <person name="Kohara Y."/>
            <person name="Sugano S."/>
            <person name="Fujiyama A."/>
            <person name="Delaux P.-M."/>
            <person name="Quint M."/>
            <person name="TheiBen G."/>
            <person name="Hagemann M."/>
            <person name="Harholt J."/>
            <person name="Dunand C."/>
            <person name="Zachgo S."/>
            <person name="Langdale J."/>
            <person name="Maumus F."/>
            <person name="Straeten D.V.D."/>
            <person name="Gould S.B."/>
            <person name="Rensing S.A."/>
        </authorList>
    </citation>
    <scope>NUCLEOTIDE SEQUENCE [LARGE SCALE GENOMIC DNA]</scope>
    <source>
        <strain evidence="7 8">S276</strain>
    </source>
</reference>
<feature type="transmembrane region" description="Helical" evidence="6">
    <location>
        <begin position="657"/>
        <end position="677"/>
    </location>
</feature>
<sequence length="678" mass="72619">MEALGDSDGEGGGSCWSFTSTGGRQEERRGRKLISAGRRRRWGSCAVGVYSFAAISAVVLLLSNCRVTVEGHAGCSFHSHDDDHHPHSHDHSHDHLHDHSHEHSHYSHESHGHNPYDHRHDSSSVAAGDDRQEPSDHGHASGIHSSISHDRQNPFHTHDYAHGYRSLAQFPDEMDDYHDGDSKGEEDDDDHVDGELHPRGIGLWVRAMASSLAVSLASLICLAILPFILAWGKGPSQRAVDLLAAFGVGAMLGDALLHQLPHAFGSGGHSHAHEDHGHDHGHTHSHSHTHAHLHTHLHSHSPSHGHSAAGAHAHSLADLSVGLSVLVGIFLFFVVEKIVRRTEELGISSSHAHGHRHSHKRKAQEPAELVDGSTEAKESGAVSDKALGDDKGDSKGNKSDEGNGEEKDRKEGKARRKRKGKKEEGKDSQEASERGIVEGCENGNGDSNAKSEPERGGSKAEKNDDNSASVDTRPIKEDDDDSGVAKKADETTVEKQPAGIRRRRKSGKTGSKTTEERLSGGEVPDGSPAKEDDSDAKDGEKKPRQVEGHEVEKHAQTSTGVSASPSLAVLGYLNLFSDGVHNFTDGMALASAFMHHGSVGGWSRTLFILAHELPQEVGDFGILLRAGFSVTKALTLNFLSALLAMAGTAAGNDLKTSMLQLTAMGAGVGIALAISLWE</sequence>
<dbReference type="OMA" id="IAIFMHE"/>
<evidence type="ECO:0000256" key="1">
    <source>
        <dbReference type="ARBA" id="ARBA00004141"/>
    </source>
</evidence>
<dbReference type="OrthoDB" id="200954at2759"/>